<dbReference type="EMBL" id="HADX01015315">
    <property type="protein sequence ID" value="SBP37547.1"/>
    <property type="molecule type" value="Transcribed_RNA"/>
</dbReference>
<dbReference type="GO" id="GO:0004519">
    <property type="term" value="F:endonuclease activity"/>
    <property type="evidence" value="ECO:0007669"/>
    <property type="project" value="UniProtKB-KW"/>
</dbReference>
<organism evidence="1">
    <name type="scientific">Iconisemion striatum</name>
    <dbReference type="NCBI Taxonomy" id="60296"/>
    <lineage>
        <taxon>Eukaryota</taxon>
        <taxon>Metazoa</taxon>
        <taxon>Chordata</taxon>
        <taxon>Craniata</taxon>
        <taxon>Vertebrata</taxon>
        <taxon>Euteleostomi</taxon>
        <taxon>Actinopterygii</taxon>
        <taxon>Neopterygii</taxon>
        <taxon>Teleostei</taxon>
        <taxon>Neoteleostei</taxon>
        <taxon>Acanthomorphata</taxon>
        <taxon>Ovalentaria</taxon>
        <taxon>Atherinomorphae</taxon>
        <taxon>Cyprinodontiformes</taxon>
        <taxon>Nothobranchiidae</taxon>
        <taxon>Iconisemion</taxon>
    </lineage>
</organism>
<gene>
    <name evidence="1" type="primary">HEL_DR4</name>
</gene>
<keyword evidence="1" id="KW-0255">Endonuclease</keyword>
<proteinExistence type="predicted"/>
<reference evidence="1" key="2">
    <citation type="submission" date="2016-06" db="EMBL/GenBank/DDBJ databases">
        <title>The genome of a short-lived fish provides insights into sex chromosome evolution and the genetic control of aging.</title>
        <authorList>
            <person name="Reichwald K."/>
            <person name="Felder M."/>
            <person name="Petzold A."/>
            <person name="Koch P."/>
            <person name="Groth M."/>
            <person name="Platzer M."/>
        </authorList>
    </citation>
    <scope>NUCLEOTIDE SEQUENCE</scope>
    <source>
        <tissue evidence="1">Brain</tissue>
    </source>
</reference>
<reference evidence="1" key="1">
    <citation type="submission" date="2016-05" db="EMBL/GenBank/DDBJ databases">
        <authorList>
            <person name="Lavstsen T."/>
            <person name="Jespersen J.S."/>
        </authorList>
    </citation>
    <scope>NUCLEOTIDE SEQUENCE</scope>
    <source>
        <tissue evidence="1">Brain</tissue>
    </source>
</reference>
<evidence type="ECO:0000313" key="1">
    <source>
        <dbReference type="EMBL" id="SBP37547.1"/>
    </source>
</evidence>
<protein>
    <submittedName>
        <fullName evidence="1">Helentron 4 helitron-like transposon replicase/helicase/endonuclease</fullName>
    </submittedName>
</protein>
<keyword evidence="1" id="KW-0067">ATP-binding</keyword>
<feature type="non-terminal residue" evidence="1">
    <location>
        <position position="1"/>
    </location>
</feature>
<keyword evidence="1" id="KW-0540">Nuclease</keyword>
<name>A0A1A7Z400_9TELE</name>
<keyword evidence="1" id="KW-0378">Hydrolase</keyword>
<keyword evidence="1" id="KW-0547">Nucleotide-binding</keyword>
<dbReference type="AlphaFoldDB" id="A0A1A7Z400"/>
<sequence length="75" mass="8454">LPLFPLITKPTRMNVHSSTIIDNIFASGGKNRSGIVMTDISDHLPIFTVYKNDQTKNQPETDKPIRDMLGLKIKM</sequence>
<dbReference type="GO" id="GO:0004386">
    <property type="term" value="F:helicase activity"/>
    <property type="evidence" value="ECO:0007669"/>
    <property type="project" value="UniProtKB-KW"/>
</dbReference>
<accession>A0A1A7Z400</accession>
<keyword evidence="1" id="KW-0347">Helicase</keyword>